<dbReference type="Gene3D" id="3.40.47.10">
    <property type="match status" value="2"/>
</dbReference>
<keyword evidence="3" id="KW-0583">PHB biosynthesis</keyword>
<dbReference type="AlphaFoldDB" id="A0A3D9BWV0"/>
<comment type="similarity">
    <text evidence="1 7">Belongs to the thiolase-like superfamily. Thiolase family.</text>
</comment>
<evidence type="ECO:0000256" key="7">
    <source>
        <dbReference type="RuleBase" id="RU003557"/>
    </source>
</evidence>
<evidence type="ECO:0000256" key="4">
    <source>
        <dbReference type="ARBA" id="ARBA00023315"/>
    </source>
</evidence>
<dbReference type="NCBIfam" id="TIGR01930">
    <property type="entry name" value="AcCoA-C-Actrans"/>
    <property type="match status" value="1"/>
</dbReference>
<evidence type="ECO:0000256" key="2">
    <source>
        <dbReference type="ARBA" id="ARBA00022679"/>
    </source>
</evidence>
<dbReference type="InterPro" id="IPR002155">
    <property type="entry name" value="Thiolase"/>
</dbReference>
<dbReference type="CDD" id="cd00751">
    <property type="entry name" value="thiolase"/>
    <property type="match status" value="1"/>
</dbReference>
<feature type="active site" description="Proton acceptor" evidence="6">
    <location>
        <position position="377"/>
    </location>
</feature>
<dbReference type="SUPFAM" id="SSF53901">
    <property type="entry name" value="Thiolase-like"/>
    <property type="match status" value="2"/>
</dbReference>
<dbReference type="GO" id="GO:0003988">
    <property type="term" value="F:acetyl-CoA C-acyltransferase activity"/>
    <property type="evidence" value="ECO:0007669"/>
    <property type="project" value="UniProtKB-ARBA"/>
</dbReference>
<reference evidence="10 11" key="1">
    <citation type="journal article" date="2017" name="Int. J. Syst. Evol. Microbiol.">
        <title>Rhodosalinus sediminis gen. nov., sp. nov., isolated from marine saltern.</title>
        <authorList>
            <person name="Guo L.Y."/>
            <person name="Ling S.K."/>
            <person name="Li C.M."/>
            <person name="Chen G.J."/>
            <person name="Du Z.J."/>
        </authorList>
    </citation>
    <scope>NUCLEOTIDE SEQUENCE [LARGE SCALE GENOMIC DNA]</scope>
    <source>
        <strain evidence="10 11">WDN1C137</strain>
    </source>
</reference>
<gene>
    <name evidence="10" type="ORF">DRV84_04715</name>
</gene>
<evidence type="ECO:0000256" key="6">
    <source>
        <dbReference type="PIRSR" id="PIRSR000429-1"/>
    </source>
</evidence>
<dbReference type="EMBL" id="QOHR01000004">
    <property type="protein sequence ID" value="REC57892.1"/>
    <property type="molecule type" value="Genomic_DNA"/>
</dbReference>
<dbReference type="Pfam" id="PF02803">
    <property type="entry name" value="Thiolase_C"/>
    <property type="match status" value="1"/>
</dbReference>
<accession>A0A3D9BWV0</accession>
<dbReference type="FunFam" id="3.40.47.10:FF:000010">
    <property type="entry name" value="Acetyl-CoA acetyltransferase (Thiolase)"/>
    <property type="match status" value="1"/>
</dbReference>
<dbReference type="InterPro" id="IPR020615">
    <property type="entry name" value="Thiolase_acyl_enz_int_AS"/>
</dbReference>
<dbReference type="InterPro" id="IPR020613">
    <property type="entry name" value="Thiolase_CS"/>
</dbReference>
<comment type="caution">
    <text evidence="10">The sequence shown here is derived from an EMBL/GenBank/DDBJ whole genome shotgun (WGS) entry which is preliminary data.</text>
</comment>
<dbReference type="InterPro" id="IPR020617">
    <property type="entry name" value="Thiolase_C"/>
</dbReference>
<evidence type="ECO:0000259" key="8">
    <source>
        <dbReference type="Pfam" id="PF00108"/>
    </source>
</evidence>
<dbReference type="PROSITE" id="PS00098">
    <property type="entry name" value="THIOLASE_1"/>
    <property type="match status" value="1"/>
</dbReference>
<keyword evidence="11" id="KW-1185">Reference proteome</keyword>
<proteinExistence type="inferred from homology"/>
<dbReference type="GO" id="GO:0042619">
    <property type="term" value="P:poly-hydroxybutyrate biosynthetic process"/>
    <property type="evidence" value="ECO:0007669"/>
    <property type="project" value="UniProtKB-KW"/>
</dbReference>
<sequence>MTNVVIASAARTPVGSFSGAFSTVPAHDLGKTVLEALVARAGIDASEVSETILGQVLTAAQGMNPARQAHVNAGLPIESAAWSINQVCGSGLRSVALGAQQIQLGDAQIVCAGGQENMTLAPHAAHLRAGHKMGDVTYIDTMIRDGLWDAFNGYHMGQTAENVAEKWQISREQQDEFALASQHKAEAAQKAGRFEDEIVPVTVKGRKGDTVVEQDEYIRHGATIENMQKLRPAFAKDGSVTAANASGINDGAAGVLLMTAEEAERRGIEPLARIVSYATAGLDPSIMGMGPVHASRKALEKAGWKPEDLDLVEANEAFAAQACAVNKDMGWDPEIVNVNGGAIAIGHPIGASGARVLNTLLFELKRRGAKRGLATLCIGGGMGVAVCVERP</sequence>
<dbReference type="Proteomes" id="UP000257131">
    <property type="component" value="Unassembled WGS sequence"/>
</dbReference>
<dbReference type="GO" id="GO:0044281">
    <property type="term" value="P:small molecule metabolic process"/>
    <property type="evidence" value="ECO:0007669"/>
    <property type="project" value="UniProtKB-ARBA"/>
</dbReference>
<dbReference type="PROSITE" id="PS00737">
    <property type="entry name" value="THIOLASE_2"/>
    <property type="match status" value="1"/>
</dbReference>
<feature type="active site" description="Proton acceptor" evidence="6">
    <location>
        <position position="347"/>
    </location>
</feature>
<protein>
    <submittedName>
        <fullName evidence="10">Acetyl-CoA C-acetyltransferase</fullName>
    </submittedName>
</protein>
<feature type="domain" description="Thiolase N-terminal" evidence="8">
    <location>
        <begin position="4"/>
        <end position="260"/>
    </location>
</feature>
<evidence type="ECO:0000259" key="9">
    <source>
        <dbReference type="Pfam" id="PF02803"/>
    </source>
</evidence>
<keyword evidence="4 7" id="KW-0012">Acyltransferase</keyword>
<comment type="pathway">
    <text evidence="5">Metabolic intermediate biosynthesis; (R)-mevalonate biosynthesis; (R)-mevalonate from acetyl-CoA: step 1/3.</text>
</comment>
<name>A0A3D9BWV0_9RHOB</name>
<feature type="active site" description="Acyl-thioester intermediate" evidence="6">
    <location>
        <position position="88"/>
    </location>
</feature>
<dbReference type="Pfam" id="PF00108">
    <property type="entry name" value="Thiolase_N"/>
    <property type="match status" value="1"/>
</dbReference>
<dbReference type="InterPro" id="IPR020610">
    <property type="entry name" value="Thiolase_AS"/>
</dbReference>
<dbReference type="PIRSF" id="PIRSF000429">
    <property type="entry name" value="Ac-CoA_Ac_transf"/>
    <property type="match status" value="1"/>
</dbReference>
<dbReference type="RefSeq" id="WP_115978729.1">
    <property type="nucleotide sequence ID" value="NZ_QOHR01000004.1"/>
</dbReference>
<keyword evidence="2 7" id="KW-0808">Transferase</keyword>
<evidence type="ECO:0000256" key="3">
    <source>
        <dbReference type="ARBA" id="ARBA00022752"/>
    </source>
</evidence>
<feature type="domain" description="Thiolase C-terminal" evidence="9">
    <location>
        <begin position="269"/>
        <end position="390"/>
    </location>
</feature>
<dbReference type="OrthoDB" id="9764638at2"/>
<evidence type="ECO:0000256" key="1">
    <source>
        <dbReference type="ARBA" id="ARBA00010982"/>
    </source>
</evidence>
<dbReference type="PANTHER" id="PTHR18919:SF107">
    <property type="entry name" value="ACETYL-COA ACETYLTRANSFERASE, CYTOSOLIC"/>
    <property type="match status" value="1"/>
</dbReference>
<dbReference type="InterPro" id="IPR020616">
    <property type="entry name" value="Thiolase_N"/>
</dbReference>
<evidence type="ECO:0000313" key="11">
    <source>
        <dbReference type="Proteomes" id="UP000257131"/>
    </source>
</evidence>
<organism evidence="10 11">
    <name type="scientific">Rhodosalinus sediminis</name>
    <dbReference type="NCBI Taxonomy" id="1940533"/>
    <lineage>
        <taxon>Bacteria</taxon>
        <taxon>Pseudomonadati</taxon>
        <taxon>Pseudomonadota</taxon>
        <taxon>Alphaproteobacteria</taxon>
        <taxon>Rhodobacterales</taxon>
        <taxon>Paracoccaceae</taxon>
        <taxon>Rhodosalinus</taxon>
    </lineage>
</organism>
<dbReference type="PANTHER" id="PTHR18919">
    <property type="entry name" value="ACETYL-COA C-ACYLTRANSFERASE"/>
    <property type="match status" value="1"/>
</dbReference>
<evidence type="ECO:0000313" key="10">
    <source>
        <dbReference type="EMBL" id="REC57892.1"/>
    </source>
</evidence>
<evidence type="ECO:0000256" key="5">
    <source>
        <dbReference type="ARBA" id="ARBA00037924"/>
    </source>
</evidence>
<dbReference type="InterPro" id="IPR016039">
    <property type="entry name" value="Thiolase-like"/>
</dbReference>
<dbReference type="PROSITE" id="PS00099">
    <property type="entry name" value="THIOLASE_3"/>
    <property type="match status" value="1"/>
</dbReference>